<dbReference type="InterPro" id="IPR041542">
    <property type="entry name" value="GH43_C2"/>
</dbReference>
<dbReference type="CDD" id="cd09002">
    <property type="entry name" value="GH43_XYL-like"/>
    <property type="match status" value="1"/>
</dbReference>
<gene>
    <name evidence="7" type="ORF">GCM10025770_37920</name>
</gene>
<dbReference type="InterPro" id="IPR013320">
    <property type="entry name" value="ConA-like_dom_sf"/>
</dbReference>
<comment type="similarity">
    <text evidence="1 4">Belongs to the glycosyl hydrolase 43 family.</text>
</comment>
<accession>A0ABP9R5W5</accession>
<sequence>MLISLPPHLEIDMPLLLIFVLLAGLLAGWFLARRHSPAMQAAVTPALPGVECVPWARGIEGQRKADLGDGRYLNPIMPGDHPDPSILKDGDDYYMTFSSFDAYPGLVIWHSRDLVNWQPVTAALKQPIGSVWAPELIKHEGRYYLYIPTRLKGEGLGGRGSIHVIWADDIRGPWSDPVDLGNPRIDPGHAVGEDGKRYLFLSGGGRVQLSDDGLSIVGEMEHVYDGWAYPEEWDVEAFAQEGPKITRHGEYFYMVLAEGGTAGPATGHMVICARSRSIHGPWENAPHNPILRTRSSSEAWWSRGHATLVEGPTGAWYMVYHAYEKGYYNLGRQTLLEPIEWTSDGWFRAVGGDVAQPLPMPVVGRAVPHGQALSDDFSTDRMGVQWGFYDPQPGAARHRYDNGALVIEGRGSSPADCSPLTCVTGDRAYRFEVELDIDEGAQGGVLLFYSRRLYVGLGLNANNLVMHRYGTERVLARPAHLIGRRVFMRVSLRDHVVTIHTSSDGQTWHKFGTQMEVSGYHHNVAFDFLSLRPGFYAAGSGEVRFRNFRFEALRD</sequence>
<keyword evidence="5" id="KW-0472">Membrane</keyword>
<comment type="caution">
    <text evidence="7">The sequence shown here is derived from an EMBL/GenBank/DDBJ whole genome shotgun (WGS) entry which is preliminary data.</text>
</comment>
<keyword evidence="5" id="KW-0812">Transmembrane</keyword>
<evidence type="ECO:0000256" key="5">
    <source>
        <dbReference type="SAM" id="Phobius"/>
    </source>
</evidence>
<evidence type="ECO:0000256" key="4">
    <source>
        <dbReference type="RuleBase" id="RU361187"/>
    </source>
</evidence>
<dbReference type="SUPFAM" id="SSF49899">
    <property type="entry name" value="Concanavalin A-like lectins/glucanases"/>
    <property type="match status" value="1"/>
</dbReference>
<keyword evidence="5" id="KW-1133">Transmembrane helix</keyword>
<evidence type="ECO:0000256" key="1">
    <source>
        <dbReference type="ARBA" id="ARBA00009865"/>
    </source>
</evidence>
<dbReference type="EMBL" id="BAABLD010000017">
    <property type="protein sequence ID" value="GAA5172155.1"/>
    <property type="molecule type" value="Genomic_DNA"/>
</dbReference>
<dbReference type="Proteomes" id="UP001500547">
    <property type="component" value="Unassembled WGS sequence"/>
</dbReference>
<protein>
    <submittedName>
        <fullName evidence="7">Family 43 glycosylhydrolase</fullName>
    </submittedName>
</protein>
<evidence type="ECO:0000313" key="7">
    <source>
        <dbReference type="EMBL" id="GAA5172155.1"/>
    </source>
</evidence>
<evidence type="ECO:0000259" key="6">
    <source>
        <dbReference type="Pfam" id="PF17851"/>
    </source>
</evidence>
<dbReference type="Pfam" id="PF04616">
    <property type="entry name" value="Glyco_hydro_43"/>
    <property type="match status" value="1"/>
</dbReference>
<proteinExistence type="inferred from homology"/>
<feature type="domain" description="Beta-xylosidase C-terminal Concanavalin A-like" evidence="6">
    <location>
        <begin position="374"/>
        <end position="548"/>
    </location>
</feature>
<dbReference type="InterPro" id="IPR006710">
    <property type="entry name" value="Glyco_hydro_43"/>
</dbReference>
<name>A0ABP9R5W5_9RHOO</name>
<evidence type="ECO:0000256" key="3">
    <source>
        <dbReference type="ARBA" id="ARBA00023295"/>
    </source>
</evidence>
<feature type="transmembrane region" description="Helical" evidence="5">
    <location>
        <begin position="15"/>
        <end position="32"/>
    </location>
</feature>
<dbReference type="InterPro" id="IPR023296">
    <property type="entry name" value="Glyco_hydro_beta-prop_sf"/>
</dbReference>
<evidence type="ECO:0000313" key="8">
    <source>
        <dbReference type="Proteomes" id="UP001500547"/>
    </source>
</evidence>
<keyword evidence="8" id="KW-1185">Reference proteome</keyword>
<dbReference type="PANTHER" id="PTHR42812:SF2">
    <property type="entry name" value="XYLOSIDASE_ARABINOSIDASE"/>
    <property type="match status" value="1"/>
</dbReference>
<dbReference type="PANTHER" id="PTHR42812">
    <property type="entry name" value="BETA-XYLOSIDASE"/>
    <property type="match status" value="1"/>
</dbReference>
<organism evidence="7 8">
    <name type="scientific">Viridibacterium curvum</name>
    <dbReference type="NCBI Taxonomy" id="1101404"/>
    <lineage>
        <taxon>Bacteria</taxon>
        <taxon>Pseudomonadati</taxon>
        <taxon>Pseudomonadota</taxon>
        <taxon>Betaproteobacteria</taxon>
        <taxon>Rhodocyclales</taxon>
        <taxon>Rhodocyclaceae</taxon>
        <taxon>Viridibacterium</taxon>
    </lineage>
</organism>
<reference evidence="8" key="1">
    <citation type="journal article" date="2019" name="Int. J. Syst. Evol. Microbiol.">
        <title>The Global Catalogue of Microorganisms (GCM) 10K type strain sequencing project: providing services to taxonomists for standard genome sequencing and annotation.</title>
        <authorList>
            <consortium name="The Broad Institute Genomics Platform"/>
            <consortium name="The Broad Institute Genome Sequencing Center for Infectious Disease"/>
            <person name="Wu L."/>
            <person name="Ma J."/>
        </authorList>
    </citation>
    <scope>NUCLEOTIDE SEQUENCE [LARGE SCALE GENOMIC DNA]</scope>
    <source>
        <strain evidence="8">JCM 18715</strain>
    </source>
</reference>
<dbReference type="Pfam" id="PF17851">
    <property type="entry name" value="GH43_C2"/>
    <property type="match status" value="1"/>
</dbReference>
<dbReference type="Gene3D" id="2.115.10.20">
    <property type="entry name" value="Glycosyl hydrolase domain, family 43"/>
    <property type="match status" value="1"/>
</dbReference>
<keyword evidence="3 4" id="KW-0326">Glycosidase</keyword>
<keyword evidence="2 4" id="KW-0378">Hydrolase</keyword>
<dbReference type="Gene3D" id="2.60.120.200">
    <property type="match status" value="1"/>
</dbReference>
<dbReference type="SUPFAM" id="SSF75005">
    <property type="entry name" value="Arabinanase/levansucrase/invertase"/>
    <property type="match status" value="1"/>
</dbReference>
<evidence type="ECO:0000256" key="2">
    <source>
        <dbReference type="ARBA" id="ARBA00022801"/>
    </source>
</evidence>
<dbReference type="InterPro" id="IPR051795">
    <property type="entry name" value="Glycosyl_Hydrlase_43"/>
</dbReference>